<dbReference type="EMBL" id="GBXM01082001">
    <property type="protein sequence ID" value="JAH26576.1"/>
    <property type="molecule type" value="Transcribed_RNA"/>
</dbReference>
<name>A0A0E9RBQ0_ANGAN</name>
<protein>
    <submittedName>
        <fullName evidence="1">Uncharacterized protein</fullName>
    </submittedName>
</protein>
<evidence type="ECO:0000313" key="1">
    <source>
        <dbReference type="EMBL" id="JAH26576.1"/>
    </source>
</evidence>
<reference evidence="1" key="1">
    <citation type="submission" date="2014-11" db="EMBL/GenBank/DDBJ databases">
        <authorList>
            <person name="Amaro Gonzalez C."/>
        </authorList>
    </citation>
    <scope>NUCLEOTIDE SEQUENCE</scope>
</reference>
<proteinExistence type="predicted"/>
<sequence>MLYSLGEAVCSFSVNTWLTHQCLFAWGETFHCCAPLGFSLACGFIDFTKAHIFR</sequence>
<organism evidence="1">
    <name type="scientific">Anguilla anguilla</name>
    <name type="common">European freshwater eel</name>
    <name type="synonym">Muraena anguilla</name>
    <dbReference type="NCBI Taxonomy" id="7936"/>
    <lineage>
        <taxon>Eukaryota</taxon>
        <taxon>Metazoa</taxon>
        <taxon>Chordata</taxon>
        <taxon>Craniata</taxon>
        <taxon>Vertebrata</taxon>
        <taxon>Euteleostomi</taxon>
        <taxon>Actinopterygii</taxon>
        <taxon>Neopterygii</taxon>
        <taxon>Teleostei</taxon>
        <taxon>Anguilliformes</taxon>
        <taxon>Anguillidae</taxon>
        <taxon>Anguilla</taxon>
    </lineage>
</organism>
<dbReference type="AlphaFoldDB" id="A0A0E9RBQ0"/>
<accession>A0A0E9RBQ0</accession>
<reference evidence="1" key="2">
    <citation type="journal article" date="2015" name="Fish Shellfish Immunol.">
        <title>Early steps in the European eel (Anguilla anguilla)-Vibrio vulnificus interaction in the gills: Role of the RtxA13 toxin.</title>
        <authorList>
            <person name="Callol A."/>
            <person name="Pajuelo D."/>
            <person name="Ebbesson L."/>
            <person name="Teles M."/>
            <person name="MacKenzie S."/>
            <person name="Amaro C."/>
        </authorList>
    </citation>
    <scope>NUCLEOTIDE SEQUENCE</scope>
</reference>